<sequence>MFTFKQNRCRHDERIRRGLFALIPEAASNYFPFQAALFDARSSMAEVERVRMRSATGFQQFSYALPFPFPYLLVLIGIGYLGLLGMIWLIYHLRRRHVTSKTRSLVQLSQFPCSTCCVSFAELCNCCRMTSLDACLNGLCPQRRSHDCADLLLCQACLGRPGRLRKSIPLVRCPVLCQSAYCEDTTLCCFYCEFRAKPLVPQPEQ</sequence>
<keyword evidence="1" id="KW-0472">Membrane</keyword>
<dbReference type="EMBL" id="QNGE01001742">
    <property type="protein sequence ID" value="KAA3676928.1"/>
    <property type="molecule type" value="Genomic_DNA"/>
</dbReference>
<keyword evidence="1" id="KW-1133">Transmembrane helix</keyword>
<comment type="caution">
    <text evidence="2">The sequence shown here is derived from an EMBL/GenBank/DDBJ whole genome shotgun (WGS) entry which is preliminary data.</text>
</comment>
<name>A0A5J4NPF9_9TREM</name>
<gene>
    <name evidence="2" type="ORF">DEA37_0011056</name>
</gene>
<evidence type="ECO:0000256" key="1">
    <source>
        <dbReference type="SAM" id="Phobius"/>
    </source>
</evidence>
<evidence type="ECO:0000313" key="2">
    <source>
        <dbReference type="EMBL" id="KAA3676928.1"/>
    </source>
</evidence>
<proteinExistence type="predicted"/>
<keyword evidence="1" id="KW-0812">Transmembrane</keyword>
<dbReference type="Proteomes" id="UP000324629">
    <property type="component" value="Unassembled WGS sequence"/>
</dbReference>
<feature type="transmembrane region" description="Helical" evidence="1">
    <location>
        <begin position="69"/>
        <end position="91"/>
    </location>
</feature>
<keyword evidence="3" id="KW-1185">Reference proteome</keyword>
<reference evidence="2 3" key="1">
    <citation type="journal article" date="2019" name="Gigascience">
        <title>Whole-genome sequence of the oriental lung fluke Paragonimus westermani.</title>
        <authorList>
            <person name="Oey H."/>
            <person name="Zakrzewski M."/>
            <person name="Narain K."/>
            <person name="Devi K.R."/>
            <person name="Agatsuma T."/>
            <person name="Nawaratna S."/>
            <person name="Gobert G.N."/>
            <person name="Jones M.K."/>
            <person name="Ragan M.A."/>
            <person name="McManus D.P."/>
            <person name="Krause L."/>
        </authorList>
    </citation>
    <scope>NUCLEOTIDE SEQUENCE [LARGE SCALE GENOMIC DNA]</scope>
    <source>
        <strain evidence="2 3">IND2009</strain>
    </source>
</reference>
<organism evidence="2 3">
    <name type="scientific">Paragonimus westermani</name>
    <dbReference type="NCBI Taxonomy" id="34504"/>
    <lineage>
        <taxon>Eukaryota</taxon>
        <taxon>Metazoa</taxon>
        <taxon>Spiralia</taxon>
        <taxon>Lophotrochozoa</taxon>
        <taxon>Platyhelminthes</taxon>
        <taxon>Trematoda</taxon>
        <taxon>Digenea</taxon>
        <taxon>Plagiorchiida</taxon>
        <taxon>Troglotremata</taxon>
        <taxon>Troglotrematidae</taxon>
        <taxon>Paragonimus</taxon>
    </lineage>
</organism>
<protein>
    <submittedName>
        <fullName evidence="2">Uncharacterized protein</fullName>
    </submittedName>
</protein>
<dbReference type="AlphaFoldDB" id="A0A5J4NPF9"/>
<evidence type="ECO:0000313" key="3">
    <source>
        <dbReference type="Proteomes" id="UP000324629"/>
    </source>
</evidence>
<accession>A0A5J4NPF9</accession>